<evidence type="ECO:0000313" key="3">
    <source>
        <dbReference type="Proteomes" id="UP000193498"/>
    </source>
</evidence>
<feature type="chain" id="PRO_5012372611" description="CBM1 domain-containing protein" evidence="1">
    <location>
        <begin position="21"/>
        <end position="98"/>
    </location>
</feature>
<evidence type="ECO:0000256" key="1">
    <source>
        <dbReference type="SAM" id="SignalP"/>
    </source>
</evidence>
<dbReference type="AlphaFoldDB" id="A0A1Y1YAU3"/>
<accession>A0A1Y1YAU3</accession>
<feature type="signal peptide" evidence="1">
    <location>
        <begin position="1"/>
        <end position="20"/>
    </location>
</feature>
<sequence length="98" mass="10906">MKFFTSTAAVVAAVAVSIQAATVEFYGCQGQYSLQELKPHNCYPTRDWRKTSLCRVTNTSGGWCYLYSDTECQNLVEGAVGQNIDARKLRANNSVLCW</sequence>
<dbReference type="Proteomes" id="UP000193498">
    <property type="component" value="Unassembled WGS sequence"/>
</dbReference>
<proteinExistence type="predicted"/>
<evidence type="ECO:0000313" key="2">
    <source>
        <dbReference type="EMBL" id="ORX95120.1"/>
    </source>
</evidence>
<evidence type="ECO:0008006" key="4">
    <source>
        <dbReference type="Google" id="ProtNLM"/>
    </source>
</evidence>
<name>A0A1Y1YAU3_9FUNG</name>
<keyword evidence="1" id="KW-0732">Signal</keyword>
<dbReference type="InParanoid" id="A0A1Y1YAU3"/>
<dbReference type="OrthoDB" id="10525006at2759"/>
<comment type="caution">
    <text evidence="2">The sequence shown here is derived from an EMBL/GenBank/DDBJ whole genome shotgun (WGS) entry which is preliminary data.</text>
</comment>
<gene>
    <name evidence="2" type="ORF">K493DRAFT_315165</name>
</gene>
<keyword evidence="3" id="KW-1185">Reference proteome</keyword>
<protein>
    <recommendedName>
        <fullName evidence="4">CBM1 domain-containing protein</fullName>
    </recommendedName>
</protein>
<organism evidence="2 3">
    <name type="scientific">Basidiobolus meristosporus CBS 931.73</name>
    <dbReference type="NCBI Taxonomy" id="1314790"/>
    <lineage>
        <taxon>Eukaryota</taxon>
        <taxon>Fungi</taxon>
        <taxon>Fungi incertae sedis</taxon>
        <taxon>Zoopagomycota</taxon>
        <taxon>Entomophthoromycotina</taxon>
        <taxon>Basidiobolomycetes</taxon>
        <taxon>Basidiobolales</taxon>
        <taxon>Basidiobolaceae</taxon>
        <taxon>Basidiobolus</taxon>
    </lineage>
</organism>
<reference evidence="2 3" key="1">
    <citation type="submission" date="2016-07" db="EMBL/GenBank/DDBJ databases">
        <title>Pervasive Adenine N6-methylation of Active Genes in Fungi.</title>
        <authorList>
            <consortium name="DOE Joint Genome Institute"/>
            <person name="Mondo S.J."/>
            <person name="Dannebaum R.O."/>
            <person name="Kuo R.C."/>
            <person name="Labutti K."/>
            <person name="Haridas S."/>
            <person name="Kuo A."/>
            <person name="Salamov A."/>
            <person name="Ahrendt S.R."/>
            <person name="Lipzen A."/>
            <person name="Sullivan W."/>
            <person name="Andreopoulos W.B."/>
            <person name="Clum A."/>
            <person name="Lindquist E."/>
            <person name="Daum C."/>
            <person name="Ramamoorthy G.K."/>
            <person name="Gryganskyi A."/>
            <person name="Culley D."/>
            <person name="Magnuson J.K."/>
            <person name="James T.Y."/>
            <person name="O'Malley M.A."/>
            <person name="Stajich J.E."/>
            <person name="Spatafora J.W."/>
            <person name="Visel A."/>
            <person name="Grigoriev I.V."/>
        </authorList>
    </citation>
    <scope>NUCLEOTIDE SEQUENCE [LARGE SCALE GENOMIC DNA]</scope>
    <source>
        <strain evidence="2 3">CBS 931.73</strain>
    </source>
</reference>
<dbReference type="EMBL" id="MCFE01000185">
    <property type="protein sequence ID" value="ORX95120.1"/>
    <property type="molecule type" value="Genomic_DNA"/>
</dbReference>